<dbReference type="PANTHER" id="PTHR30353:SF0">
    <property type="entry name" value="TRANSMEMBRANE PROTEIN"/>
    <property type="match status" value="1"/>
</dbReference>
<reference evidence="10" key="1">
    <citation type="submission" date="2023-07" db="EMBL/GenBank/DDBJ databases">
        <title>30 novel species of actinomycetes from the DSMZ collection.</title>
        <authorList>
            <person name="Nouioui I."/>
        </authorList>
    </citation>
    <scope>NUCLEOTIDE SEQUENCE [LARGE SCALE GENOMIC DNA]</scope>
    <source>
        <strain evidence="10">DSM 41886</strain>
    </source>
</reference>
<evidence type="ECO:0000256" key="6">
    <source>
        <dbReference type="ARBA" id="ARBA00023136"/>
    </source>
</evidence>
<evidence type="ECO:0000313" key="9">
    <source>
        <dbReference type="EMBL" id="MDT0442397.1"/>
    </source>
</evidence>
<comment type="caution">
    <text evidence="9">The sequence shown here is derived from an EMBL/GenBank/DDBJ whole genome shotgun (WGS) entry which is preliminary data.</text>
</comment>
<evidence type="ECO:0000256" key="7">
    <source>
        <dbReference type="RuleBase" id="RU367016"/>
    </source>
</evidence>
<sequence length="230" mass="23936">MTTAGAECALAASRAVSPDTTQQAIGYPSLFLLVLLGALVPVVPTGAVVSSAAAVAFHHSNAAAFSLGVFAVAAAAAFLGDAVLYALGGRGVRSRNGSRWLDRIREQVAPEPLARAQERLARRGATVLLVSRLVPAGRIPVMLACLLARMPLHRYLRGNLPAVLGWAATYQLLGMLGGALFPHPWQGVVAAVTLTLLIAAAPVVLRRLRQALGRPAAGRPRPARGLRGRG</sequence>
<comment type="similarity">
    <text evidence="2 7">Belongs to the DedA family.</text>
</comment>
<protein>
    <submittedName>
        <fullName evidence="9">VTT domain-containing protein</fullName>
    </submittedName>
</protein>
<dbReference type="RefSeq" id="WP_311616831.1">
    <property type="nucleotide sequence ID" value="NZ_JAVREV010000003.1"/>
</dbReference>
<feature type="domain" description="VTT" evidence="8">
    <location>
        <begin position="44"/>
        <end position="174"/>
    </location>
</feature>
<evidence type="ECO:0000256" key="3">
    <source>
        <dbReference type="ARBA" id="ARBA00022475"/>
    </source>
</evidence>
<feature type="transmembrane region" description="Helical" evidence="7">
    <location>
        <begin position="63"/>
        <end position="87"/>
    </location>
</feature>
<dbReference type="Proteomes" id="UP001183615">
    <property type="component" value="Unassembled WGS sequence"/>
</dbReference>
<keyword evidence="6 7" id="KW-0472">Membrane</keyword>
<evidence type="ECO:0000256" key="1">
    <source>
        <dbReference type="ARBA" id="ARBA00004651"/>
    </source>
</evidence>
<keyword evidence="4 7" id="KW-0812">Transmembrane</keyword>
<feature type="transmembrane region" description="Helical" evidence="7">
    <location>
        <begin position="30"/>
        <end position="57"/>
    </location>
</feature>
<dbReference type="InterPro" id="IPR032816">
    <property type="entry name" value="VTT_dom"/>
</dbReference>
<keyword evidence="10" id="KW-1185">Reference proteome</keyword>
<comment type="subcellular location">
    <subcellularLocation>
        <location evidence="1 7">Cell membrane</location>
        <topology evidence="1 7">Multi-pass membrane protein</topology>
    </subcellularLocation>
</comment>
<organism evidence="9 10">
    <name type="scientific">Streptomyces johnsoniae</name>
    <dbReference type="NCBI Taxonomy" id="3075532"/>
    <lineage>
        <taxon>Bacteria</taxon>
        <taxon>Bacillati</taxon>
        <taxon>Actinomycetota</taxon>
        <taxon>Actinomycetes</taxon>
        <taxon>Kitasatosporales</taxon>
        <taxon>Streptomycetaceae</taxon>
        <taxon>Streptomyces</taxon>
    </lineage>
</organism>
<dbReference type="EMBL" id="JAVREV010000003">
    <property type="protein sequence ID" value="MDT0442397.1"/>
    <property type="molecule type" value="Genomic_DNA"/>
</dbReference>
<evidence type="ECO:0000256" key="4">
    <source>
        <dbReference type="ARBA" id="ARBA00022692"/>
    </source>
</evidence>
<gene>
    <name evidence="9" type="ORF">RM779_07270</name>
</gene>
<feature type="transmembrane region" description="Helical" evidence="7">
    <location>
        <begin position="187"/>
        <end position="205"/>
    </location>
</feature>
<dbReference type="PANTHER" id="PTHR30353">
    <property type="entry name" value="INNER MEMBRANE PROTEIN DEDA-RELATED"/>
    <property type="match status" value="1"/>
</dbReference>
<dbReference type="Pfam" id="PF09335">
    <property type="entry name" value="VTT_dom"/>
    <property type="match status" value="1"/>
</dbReference>
<keyword evidence="3 7" id="KW-1003">Cell membrane</keyword>
<evidence type="ECO:0000313" key="10">
    <source>
        <dbReference type="Proteomes" id="UP001183615"/>
    </source>
</evidence>
<evidence type="ECO:0000259" key="8">
    <source>
        <dbReference type="Pfam" id="PF09335"/>
    </source>
</evidence>
<evidence type="ECO:0000256" key="2">
    <source>
        <dbReference type="ARBA" id="ARBA00010792"/>
    </source>
</evidence>
<dbReference type="InterPro" id="IPR032818">
    <property type="entry name" value="DedA-like"/>
</dbReference>
<evidence type="ECO:0000256" key="5">
    <source>
        <dbReference type="ARBA" id="ARBA00022989"/>
    </source>
</evidence>
<keyword evidence="5 7" id="KW-1133">Transmembrane helix</keyword>
<proteinExistence type="inferred from homology"/>
<feature type="transmembrane region" description="Helical" evidence="7">
    <location>
        <begin position="159"/>
        <end position="181"/>
    </location>
</feature>
<accession>A0ABU2S068</accession>
<name>A0ABU2S068_9ACTN</name>